<keyword evidence="4" id="KW-0732">Signal</keyword>
<dbReference type="OrthoDB" id="10044490at2759"/>
<dbReference type="PANTHER" id="PTHR14098:SF3">
    <property type="entry name" value="B-CELL LINKER PROTEIN"/>
    <property type="match status" value="1"/>
</dbReference>
<feature type="domain" description="SH2" evidence="5">
    <location>
        <begin position="290"/>
        <end position="399"/>
    </location>
</feature>
<gene>
    <name evidence="7" type="primary">SH2D6</name>
</gene>
<dbReference type="SMART" id="SM00252">
    <property type="entry name" value="SH2"/>
    <property type="match status" value="1"/>
</dbReference>
<dbReference type="InterPro" id="IPR036860">
    <property type="entry name" value="SH2_dom_sf"/>
</dbReference>
<dbReference type="FunFam" id="3.30.505.10:FF:000016">
    <property type="entry name" value="B-cell linker protein isoform 2"/>
    <property type="match status" value="1"/>
</dbReference>
<keyword evidence="6" id="KW-1185">Reference proteome</keyword>
<feature type="region of interest" description="Disordered" evidence="3">
    <location>
        <begin position="45"/>
        <end position="80"/>
    </location>
</feature>
<accession>A0A6P7XSE8</accession>
<dbReference type="CTD" id="284948"/>
<dbReference type="InterPro" id="IPR000980">
    <property type="entry name" value="SH2"/>
</dbReference>
<dbReference type="RefSeq" id="XP_030058347.1">
    <property type="nucleotide sequence ID" value="XM_030202487.1"/>
</dbReference>
<dbReference type="SUPFAM" id="SSF55550">
    <property type="entry name" value="SH2 domain"/>
    <property type="match status" value="1"/>
</dbReference>
<dbReference type="GeneID" id="115469700"/>
<feature type="chain" id="PRO_5028124954" evidence="4">
    <location>
        <begin position="26"/>
        <end position="401"/>
    </location>
</feature>
<sequence>MNIASEQDKDLLVFFVLVLVQFLSSEKHQQEWEGEGFEFSSCAFSSSSRFQPPPLPPPRHESSRDEEVEEETEDTYEAPPCVMSKLIPLQKLEDEEIYSDGSSSRGNPVSQNRLPAKRPVKMSLSLNTALNESSRGSHPGHGTRSSKFQRGGMRPPLPPTDRRLSLPISALYPQPESLLKPIYRTEDDLYLMPVPDQDESQDDIYLECEPVTRAPELNKAYHSLTSVPGPKPKPPPPPLKLPKPKLPFIPVKHISAVPLNSRSTCQPGTKPQVVTPENTSEDASVVNKAWYGGHCTRNAAESALLKVSKDGSYMVRHSSGLGSSKQPYTLVVLYKGYVYNIPIRYVASSQSYALGKEGKAYEELFDSISSIIQHYQDHPLVLIDSQNASKEQTILLCPVQP</sequence>
<organism evidence="6 7">
    <name type="scientific">Microcaecilia unicolor</name>
    <dbReference type="NCBI Taxonomy" id="1415580"/>
    <lineage>
        <taxon>Eukaryota</taxon>
        <taxon>Metazoa</taxon>
        <taxon>Chordata</taxon>
        <taxon>Craniata</taxon>
        <taxon>Vertebrata</taxon>
        <taxon>Euteleostomi</taxon>
        <taxon>Amphibia</taxon>
        <taxon>Gymnophiona</taxon>
        <taxon>Siphonopidae</taxon>
        <taxon>Microcaecilia</taxon>
    </lineage>
</organism>
<dbReference type="KEGG" id="muo:115469700"/>
<dbReference type="PRINTS" id="PR00401">
    <property type="entry name" value="SH2DOMAIN"/>
</dbReference>
<evidence type="ECO:0000256" key="4">
    <source>
        <dbReference type="SAM" id="SignalP"/>
    </source>
</evidence>
<feature type="signal peptide" evidence="4">
    <location>
        <begin position="1"/>
        <end position="25"/>
    </location>
</feature>
<keyword evidence="1 2" id="KW-0727">SH2 domain</keyword>
<dbReference type="Gene3D" id="3.30.505.10">
    <property type="entry name" value="SH2 domain"/>
    <property type="match status" value="1"/>
</dbReference>
<feature type="region of interest" description="Disordered" evidence="3">
    <location>
        <begin position="260"/>
        <end position="279"/>
    </location>
</feature>
<evidence type="ECO:0000313" key="7">
    <source>
        <dbReference type="RefSeq" id="XP_030058347.1"/>
    </source>
</evidence>
<reference evidence="7" key="1">
    <citation type="submission" date="2025-08" db="UniProtKB">
        <authorList>
            <consortium name="RefSeq"/>
        </authorList>
    </citation>
    <scope>IDENTIFICATION</scope>
</reference>
<dbReference type="PANTHER" id="PTHR14098">
    <property type="entry name" value="SH2 DOMAIN CONTAINING PROTEIN"/>
    <property type="match status" value="1"/>
</dbReference>
<feature type="compositionally biased region" description="Polar residues" evidence="3">
    <location>
        <begin position="124"/>
        <end position="136"/>
    </location>
</feature>
<feature type="compositionally biased region" description="Polar residues" evidence="3">
    <location>
        <begin position="100"/>
        <end position="113"/>
    </location>
</feature>
<dbReference type="GO" id="GO:0005737">
    <property type="term" value="C:cytoplasm"/>
    <property type="evidence" value="ECO:0007669"/>
    <property type="project" value="UniProtKB-ARBA"/>
</dbReference>
<evidence type="ECO:0000313" key="6">
    <source>
        <dbReference type="Proteomes" id="UP000515156"/>
    </source>
</evidence>
<evidence type="ECO:0000259" key="5">
    <source>
        <dbReference type="PROSITE" id="PS50001"/>
    </source>
</evidence>
<evidence type="ECO:0000256" key="3">
    <source>
        <dbReference type="SAM" id="MobiDB-lite"/>
    </source>
</evidence>
<dbReference type="GO" id="GO:0007169">
    <property type="term" value="P:cell surface receptor protein tyrosine kinase signaling pathway"/>
    <property type="evidence" value="ECO:0007669"/>
    <property type="project" value="TreeGrafter"/>
</dbReference>
<feature type="region of interest" description="Disordered" evidence="3">
    <location>
        <begin position="97"/>
        <end position="164"/>
    </location>
</feature>
<dbReference type="InParanoid" id="A0A6P7XSE8"/>
<dbReference type="Pfam" id="PF00017">
    <property type="entry name" value="SH2"/>
    <property type="match status" value="1"/>
</dbReference>
<protein>
    <submittedName>
        <fullName evidence="7">SH2 domain-containing protein 6</fullName>
    </submittedName>
</protein>
<feature type="compositionally biased region" description="Acidic residues" evidence="3">
    <location>
        <begin position="66"/>
        <end position="76"/>
    </location>
</feature>
<dbReference type="GO" id="GO:0035556">
    <property type="term" value="P:intracellular signal transduction"/>
    <property type="evidence" value="ECO:0007669"/>
    <property type="project" value="TreeGrafter"/>
</dbReference>
<evidence type="ECO:0000256" key="1">
    <source>
        <dbReference type="ARBA" id="ARBA00022999"/>
    </source>
</evidence>
<dbReference type="InterPro" id="IPR051751">
    <property type="entry name" value="Immunoreceptor_sig_adapters"/>
</dbReference>
<evidence type="ECO:0000256" key="2">
    <source>
        <dbReference type="PROSITE-ProRule" id="PRU00191"/>
    </source>
</evidence>
<proteinExistence type="predicted"/>
<dbReference type="AlphaFoldDB" id="A0A6P7XSE8"/>
<name>A0A6P7XSE8_9AMPH</name>
<feature type="compositionally biased region" description="Polar residues" evidence="3">
    <location>
        <begin position="260"/>
        <end position="269"/>
    </location>
</feature>
<dbReference type="Proteomes" id="UP000515156">
    <property type="component" value="Chromosome 4"/>
</dbReference>
<dbReference type="PROSITE" id="PS50001">
    <property type="entry name" value="SH2"/>
    <property type="match status" value="1"/>
</dbReference>